<keyword evidence="1 10" id="KW-0963">Cytoplasm</keyword>
<comment type="catalytic activity">
    <reaction evidence="10">
        <text>5-aminomethyl-2-thiouridine(34) in tRNA + S-adenosyl-L-methionine = 5-methylaminomethyl-2-thiouridine(34) in tRNA + S-adenosyl-L-homocysteine + H(+)</text>
        <dbReference type="Rhea" id="RHEA:19569"/>
        <dbReference type="Rhea" id="RHEA-COMP:10195"/>
        <dbReference type="Rhea" id="RHEA-COMP:10197"/>
        <dbReference type="ChEBI" id="CHEBI:15378"/>
        <dbReference type="ChEBI" id="CHEBI:57856"/>
        <dbReference type="ChEBI" id="CHEBI:59789"/>
        <dbReference type="ChEBI" id="CHEBI:74454"/>
        <dbReference type="ChEBI" id="CHEBI:74455"/>
        <dbReference type="EC" id="2.1.1.61"/>
    </reaction>
</comment>
<keyword evidence="2 10" id="KW-0489">Methyltransferase</keyword>
<feature type="domain" description="MnmC-like methyltransferase" evidence="12">
    <location>
        <begin position="115"/>
        <end position="230"/>
    </location>
</feature>
<reference evidence="13 14" key="1">
    <citation type="submission" date="2024-04" db="EMBL/GenBank/DDBJ databases">
        <title>Novel species of the genus Ideonella isolated from streams.</title>
        <authorList>
            <person name="Lu H."/>
        </authorList>
    </citation>
    <scope>NUCLEOTIDE SEQUENCE [LARGE SCALE GENOMIC DNA]</scope>
    <source>
        <strain evidence="13 14">DXS29W</strain>
    </source>
</reference>
<dbReference type="InterPro" id="IPR006076">
    <property type="entry name" value="FAD-dep_OxRdtase"/>
</dbReference>
<organism evidence="13 14">
    <name type="scientific">Ideonella lacteola</name>
    <dbReference type="NCBI Taxonomy" id="2984193"/>
    <lineage>
        <taxon>Bacteria</taxon>
        <taxon>Pseudomonadati</taxon>
        <taxon>Pseudomonadota</taxon>
        <taxon>Betaproteobacteria</taxon>
        <taxon>Burkholderiales</taxon>
        <taxon>Sphaerotilaceae</taxon>
        <taxon>Ideonella</taxon>
    </lineage>
</organism>
<comment type="similarity">
    <text evidence="10">In the C-terminal section; belongs to the DAO family.</text>
</comment>
<keyword evidence="3 10" id="KW-0285">Flavoprotein</keyword>
<dbReference type="PANTHER" id="PTHR13847:SF283">
    <property type="entry name" value="TRNA 5-METHYLAMINOMETHYL-2-THIOURIDINE BIOSYNTHESIS BIFUNCTIONAL PROTEIN MNMC"/>
    <property type="match status" value="1"/>
</dbReference>
<evidence type="ECO:0000256" key="1">
    <source>
        <dbReference type="ARBA" id="ARBA00022490"/>
    </source>
</evidence>
<evidence type="ECO:0000259" key="11">
    <source>
        <dbReference type="Pfam" id="PF01266"/>
    </source>
</evidence>
<dbReference type="InterPro" id="IPR017610">
    <property type="entry name" value="tRNA_S-uridine_synth_MnmC_C"/>
</dbReference>
<keyword evidence="4 10" id="KW-0808">Transferase</keyword>
<dbReference type="HAMAP" id="MF_01102">
    <property type="entry name" value="MnmC"/>
    <property type="match status" value="1"/>
</dbReference>
<keyword evidence="8 10" id="KW-0560">Oxidoreductase</keyword>
<dbReference type="InterPro" id="IPR023032">
    <property type="entry name" value="tRNA_MAMT_biosynth_bifunc_MnmC"/>
</dbReference>
<dbReference type="EC" id="1.5.-.-" evidence="10"/>
<evidence type="ECO:0000256" key="10">
    <source>
        <dbReference type="HAMAP-Rule" id="MF_01102"/>
    </source>
</evidence>
<sequence length="658" mass="69540">MKTEPIVPAQITFDDGVPFAPAFGDVYHARAGAFEQARQVFLAGNGLPARWQGRRRFVILETGFGLGNNFLATWSAWRSDDQRPDQLVFVSIEKHPPTLDDLGRAHTHSPEPALAALLHGAWPAATHGLHTLEFEQGRVRLLLALGDLADWLPELQAQADAIYLDGFAPARNAPMWDAHALRALARLAAPGATAATWSAARSVRDALSGAGFHAQRAPGFAGKRDMTVARLRDEAAAHRHGAPAGRRPLPGARHALVVGAGLGGAAAAWALQRQGLSVTVLEAAEEVATGASGNPAGLFHGVVHAHDGAHAQWLRAAALRAEQIYRPLVASGTVPGRVDGLLRGTTGEPIEALQRMASQWGLPSRYAEPTTDLQAAQLSGCAVAGNAWLFPGGGWLQPARLIRHWLDASNIQVKRLSAAARVERSAEGLWRAFSDDGHLLAEADVVVIAAARATPALLQPHSDAASWPWRHTRGQLTVVNPAAAKALPQPRLPLASGGYVITLPPDIGGGLLCGATSQVDDEGAELREADHRANLAHLSALTGQAVQVPESWFAADAATLGGRVAWRLGCDDRLPVVGGVPVPSATLQGAYRLEQPRHVPRVTGLYVLSALGSRGISWAPLLGEVLAALITGAPLPVPGSLMDAVDPARFLSRRVRRA</sequence>
<proteinExistence type="inferred from homology"/>
<feature type="region of interest" description="tRNA (mnm(5)s(2)U34)-methyltransferase" evidence="10">
    <location>
        <begin position="1"/>
        <end position="232"/>
    </location>
</feature>
<dbReference type="Pfam" id="PF05430">
    <property type="entry name" value="Methyltransf_30"/>
    <property type="match status" value="1"/>
</dbReference>
<evidence type="ECO:0000256" key="7">
    <source>
        <dbReference type="ARBA" id="ARBA00022827"/>
    </source>
</evidence>
<keyword evidence="9 10" id="KW-0511">Multifunctional enzyme</keyword>
<evidence type="ECO:0000256" key="4">
    <source>
        <dbReference type="ARBA" id="ARBA00022679"/>
    </source>
</evidence>
<dbReference type="Proteomes" id="UP001371218">
    <property type="component" value="Unassembled WGS sequence"/>
</dbReference>
<keyword evidence="14" id="KW-1185">Reference proteome</keyword>
<comment type="similarity">
    <text evidence="10">In the N-terminal section; belongs to the methyltransferase superfamily. tRNA (mnm(5)s(2)U34)-methyltransferase family.</text>
</comment>
<evidence type="ECO:0000256" key="6">
    <source>
        <dbReference type="ARBA" id="ARBA00022694"/>
    </source>
</evidence>
<comment type="cofactor">
    <cofactor evidence="10">
        <name>FAD</name>
        <dbReference type="ChEBI" id="CHEBI:57692"/>
    </cofactor>
</comment>
<gene>
    <name evidence="10 13" type="primary">mnmC</name>
    <name evidence="13" type="ORF">AACH06_02105</name>
</gene>
<evidence type="ECO:0000256" key="9">
    <source>
        <dbReference type="ARBA" id="ARBA00023268"/>
    </source>
</evidence>
<name>A0ABU9BIF7_9BURK</name>
<dbReference type="EMBL" id="JBBUTG010000001">
    <property type="protein sequence ID" value="MEK8029601.1"/>
    <property type="molecule type" value="Genomic_DNA"/>
</dbReference>
<comment type="caution">
    <text evidence="13">The sequence shown here is derived from an EMBL/GenBank/DDBJ whole genome shotgun (WGS) entry which is preliminary data.</text>
</comment>
<evidence type="ECO:0000313" key="13">
    <source>
        <dbReference type="EMBL" id="MEK8029601.1"/>
    </source>
</evidence>
<dbReference type="SUPFAM" id="SSF51905">
    <property type="entry name" value="FAD/NAD(P)-binding domain"/>
    <property type="match status" value="1"/>
</dbReference>
<comment type="subcellular location">
    <subcellularLocation>
        <location evidence="10">Cytoplasm</location>
    </subcellularLocation>
</comment>
<dbReference type="GO" id="GO:0032259">
    <property type="term" value="P:methylation"/>
    <property type="evidence" value="ECO:0007669"/>
    <property type="project" value="UniProtKB-KW"/>
</dbReference>
<dbReference type="GO" id="GO:0004808">
    <property type="term" value="F:tRNA (5-methylaminomethyl-2-thiouridylate)(34)-methyltransferase activity"/>
    <property type="evidence" value="ECO:0007669"/>
    <property type="project" value="UniProtKB-EC"/>
</dbReference>
<evidence type="ECO:0000313" key="14">
    <source>
        <dbReference type="Proteomes" id="UP001371218"/>
    </source>
</evidence>
<evidence type="ECO:0000256" key="8">
    <source>
        <dbReference type="ARBA" id="ARBA00023002"/>
    </source>
</evidence>
<dbReference type="Gene3D" id="3.30.9.10">
    <property type="entry name" value="D-Amino Acid Oxidase, subunit A, domain 2"/>
    <property type="match status" value="1"/>
</dbReference>
<dbReference type="InterPro" id="IPR036188">
    <property type="entry name" value="FAD/NAD-bd_sf"/>
</dbReference>
<dbReference type="InterPro" id="IPR008471">
    <property type="entry name" value="MnmC-like_methylTransf"/>
</dbReference>
<keyword evidence="5 10" id="KW-0949">S-adenosyl-L-methionine</keyword>
<dbReference type="PANTHER" id="PTHR13847">
    <property type="entry name" value="SARCOSINE DEHYDROGENASE-RELATED"/>
    <property type="match status" value="1"/>
</dbReference>
<dbReference type="Gene3D" id="3.50.50.60">
    <property type="entry name" value="FAD/NAD(P)-binding domain"/>
    <property type="match status" value="1"/>
</dbReference>
<dbReference type="SUPFAM" id="SSF53335">
    <property type="entry name" value="S-adenosyl-L-methionine-dependent methyltransferases"/>
    <property type="match status" value="1"/>
</dbReference>
<evidence type="ECO:0000256" key="5">
    <source>
        <dbReference type="ARBA" id="ARBA00022691"/>
    </source>
</evidence>
<dbReference type="InterPro" id="IPR029063">
    <property type="entry name" value="SAM-dependent_MTases_sf"/>
</dbReference>
<feature type="region of interest" description="FAD-dependent cmnm(5)s(2)U34 oxidoreductase" evidence="10">
    <location>
        <begin position="258"/>
        <end position="658"/>
    </location>
</feature>
<comment type="function">
    <text evidence="10">Catalyzes the last two steps in the biosynthesis of 5-methylaminomethyl-2-thiouridine (mnm(5)s(2)U) at the wobble position (U34) in tRNA. Catalyzes the FAD-dependent demodification of cmnm(5)s(2)U34 to nm(5)s(2)U34, followed by the transfer of a methyl group from S-adenosyl-L-methionine to nm(5)s(2)U34, to form mnm(5)s(2)U34.</text>
</comment>
<evidence type="ECO:0000259" key="12">
    <source>
        <dbReference type="Pfam" id="PF05430"/>
    </source>
</evidence>
<dbReference type="NCBIfam" id="NF033855">
    <property type="entry name" value="tRNA_MNMC2"/>
    <property type="match status" value="1"/>
</dbReference>
<dbReference type="RefSeq" id="WP_341423939.1">
    <property type="nucleotide sequence ID" value="NZ_JBBUTG010000001.1"/>
</dbReference>
<evidence type="ECO:0000256" key="2">
    <source>
        <dbReference type="ARBA" id="ARBA00022603"/>
    </source>
</evidence>
<keyword evidence="6 10" id="KW-0819">tRNA processing</keyword>
<evidence type="ECO:0000256" key="3">
    <source>
        <dbReference type="ARBA" id="ARBA00022630"/>
    </source>
</evidence>
<dbReference type="EC" id="2.1.1.61" evidence="10"/>
<dbReference type="Pfam" id="PF01266">
    <property type="entry name" value="DAO"/>
    <property type="match status" value="1"/>
</dbReference>
<accession>A0ABU9BIF7</accession>
<keyword evidence="7 10" id="KW-0274">FAD</keyword>
<dbReference type="NCBIfam" id="TIGR03197">
    <property type="entry name" value="MnmC_Cterm"/>
    <property type="match status" value="1"/>
</dbReference>
<dbReference type="InterPro" id="IPR047785">
    <property type="entry name" value="tRNA_MNMC2"/>
</dbReference>
<dbReference type="Gene3D" id="3.40.50.150">
    <property type="entry name" value="Vaccinia Virus protein VP39"/>
    <property type="match status" value="1"/>
</dbReference>
<protein>
    <recommendedName>
        <fullName evidence="10">tRNA 5-methylaminomethyl-2-thiouridine biosynthesis bifunctional protein MnmC</fullName>
        <shortName evidence="10">tRNA mnm(5)s(2)U biosynthesis bifunctional protein</shortName>
    </recommendedName>
    <domain>
        <recommendedName>
            <fullName evidence="10">tRNA (mnm(5)s(2)U34)-methyltransferase</fullName>
            <ecNumber evidence="10">2.1.1.61</ecNumber>
        </recommendedName>
    </domain>
    <domain>
        <recommendedName>
            <fullName evidence="10">FAD-dependent cmnm(5)s(2)U34 oxidoreductase</fullName>
            <ecNumber evidence="10">1.5.-.-</ecNumber>
        </recommendedName>
    </domain>
</protein>
<feature type="domain" description="FAD dependent oxidoreductase" evidence="11">
    <location>
        <begin position="255"/>
        <end position="629"/>
    </location>
</feature>